<feature type="domain" description="4Fe-4S ferredoxin-type" evidence="5">
    <location>
        <begin position="48"/>
        <end position="81"/>
    </location>
</feature>
<dbReference type="PROSITE" id="PS00198">
    <property type="entry name" value="4FE4S_FER_1"/>
    <property type="match status" value="1"/>
</dbReference>
<dbReference type="EMBL" id="CP021416">
    <property type="protein sequence ID" value="ARU50105.1"/>
    <property type="molecule type" value="Genomic_DNA"/>
</dbReference>
<proteinExistence type="predicted"/>
<keyword evidence="2" id="KW-0479">Metal-binding</keyword>
<accession>A0A1Y0HS20</accession>
<dbReference type="InterPro" id="IPR050954">
    <property type="entry name" value="ET_IronSulfur_Cluster-Binding"/>
</dbReference>
<evidence type="ECO:0000256" key="1">
    <source>
        <dbReference type="ARBA" id="ARBA00022485"/>
    </source>
</evidence>
<protein>
    <submittedName>
        <fullName evidence="6">Polysulfide reductase chain B</fullName>
    </submittedName>
</protein>
<dbReference type="GO" id="GO:0051539">
    <property type="term" value="F:4 iron, 4 sulfur cluster binding"/>
    <property type="evidence" value="ECO:0007669"/>
    <property type="project" value="UniProtKB-KW"/>
</dbReference>
<dbReference type="AlphaFoldDB" id="A0A1Y0HS20"/>
<evidence type="ECO:0000256" key="2">
    <source>
        <dbReference type="ARBA" id="ARBA00022723"/>
    </source>
</evidence>
<dbReference type="Gene3D" id="3.30.70.20">
    <property type="match status" value="2"/>
</dbReference>
<keyword evidence="1" id="KW-0004">4Fe-4S</keyword>
<keyword evidence="4" id="KW-0411">Iron-sulfur</keyword>
<evidence type="ECO:0000256" key="3">
    <source>
        <dbReference type="ARBA" id="ARBA00023004"/>
    </source>
</evidence>
<dbReference type="InterPro" id="IPR017900">
    <property type="entry name" value="4Fe4S_Fe_S_CS"/>
</dbReference>
<dbReference type="PROSITE" id="PS51379">
    <property type="entry name" value="4FE4S_FER_2"/>
    <property type="match status" value="3"/>
</dbReference>
<dbReference type="SUPFAM" id="SSF54862">
    <property type="entry name" value="4Fe-4S ferredoxins"/>
    <property type="match status" value="1"/>
</dbReference>
<evidence type="ECO:0000313" key="6">
    <source>
        <dbReference type="EMBL" id="ARU50105.1"/>
    </source>
</evidence>
<dbReference type="PANTHER" id="PTHR43177">
    <property type="entry name" value="PROTEIN NRFC"/>
    <property type="match status" value="1"/>
</dbReference>
<keyword evidence="7" id="KW-1185">Reference proteome</keyword>
<evidence type="ECO:0000256" key="4">
    <source>
        <dbReference type="ARBA" id="ARBA00023014"/>
    </source>
</evidence>
<keyword evidence="3" id="KW-0408">Iron</keyword>
<dbReference type="InterPro" id="IPR017896">
    <property type="entry name" value="4Fe4S_Fe-S-bd"/>
</dbReference>
<name>A0A1Y0HS20_9BACT</name>
<dbReference type="Proteomes" id="UP000196005">
    <property type="component" value="Chromosome"/>
</dbReference>
<evidence type="ECO:0000259" key="5">
    <source>
        <dbReference type="PROSITE" id="PS51379"/>
    </source>
</evidence>
<dbReference type="PANTHER" id="PTHR43177:SF3">
    <property type="entry name" value="PROTEIN NRFC HOMOLOG"/>
    <property type="match status" value="1"/>
</dbReference>
<gene>
    <name evidence="6" type="ORF">Sdiek1_2973</name>
</gene>
<sequence>MNYAMALDYQNCINCKACEVACKEENGVQLGADKQRIWIGVVEGTIFGKPFANLYPSQCNHCIDAPCVSVCPTNASHFAQGGIVKVDAHKCILCKGCMEACPYDARFVDDTMVAVDKCTFCDHRSLVEGGTTACQATCPTKVRTFGDLDDENSDIVKLLKTKRFFFQKRTYRNASKNFFIFYPMMKPMLSRVFRIIRLFTHGKRLNPCMIKLAIEGVQNGKNKVCRS</sequence>
<dbReference type="CDD" id="cd10551">
    <property type="entry name" value="PsrB"/>
    <property type="match status" value="1"/>
</dbReference>
<organism evidence="6 7">
    <name type="scientific">Sulfurospirillum diekertiae</name>
    <dbReference type="NCBI Taxonomy" id="1854492"/>
    <lineage>
        <taxon>Bacteria</taxon>
        <taxon>Pseudomonadati</taxon>
        <taxon>Campylobacterota</taxon>
        <taxon>Epsilonproteobacteria</taxon>
        <taxon>Campylobacterales</taxon>
        <taxon>Sulfurospirillaceae</taxon>
        <taxon>Sulfurospirillum</taxon>
    </lineage>
</organism>
<feature type="domain" description="4Fe-4S ferredoxin-type" evidence="5">
    <location>
        <begin position="3"/>
        <end position="33"/>
    </location>
</feature>
<evidence type="ECO:0000313" key="7">
    <source>
        <dbReference type="Proteomes" id="UP000196005"/>
    </source>
</evidence>
<dbReference type="Pfam" id="PF13247">
    <property type="entry name" value="Fer4_11"/>
    <property type="match status" value="1"/>
</dbReference>
<dbReference type="GO" id="GO:0046872">
    <property type="term" value="F:metal ion binding"/>
    <property type="evidence" value="ECO:0007669"/>
    <property type="project" value="UniProtKB-KW"/>
</dbReference>
<dbReference type="RefSeq" id="WP_238099051.1">
    <property type="nucleotide sequence ID" value="NZ_CP021416.1"/>
</dbReference>
<reference evidence="7" key="1">
    <citation type="submission" date="2017-05" db="EMBL/GenBank/DDBJ databases">
        <title>Dechlorination kinetics govern the competition between two new strains of the genus Sulfurospirillum.</title>
        <authorList>
            <person name="Buttet G.F."/>
            <person name="Murray A.M."/>
            <person name="Goris T."/>
            <person name="Burion M."/>
            <person name="Lin B."/>
            <person name="Rolle M."/>
            <person name="Maillard J."/>
        </authorList>
    </citation>
    <scope>NUCLEOTIDE SEQUENCE [LARGE SCALE GENOMIC DNA]</scope>
    <source>
        <strain evidence="7">SL2-1</strain>
    </source>
</reference>
<feature type="domain" description="4Fe-4S ferredoxin-type" evidence="5">
    <location>
        <begin position="82"/>
        <end position="111"/>
    </location>
</feature>
<dbReference type="KEGG" id="suls:Sdiek1_2973"/>